<organism evidence="8 9">
    <name type="scientific">Thermomonospora umbrina</name>
    <dbReference type="NCBI Taxonomy" id="111806"/>
    <lineage>
        <taxon>Bacteria</taxon>
        <taxon>Bacillati</taxon>
        <taxon>Actinomycetota</taxon>
        <taxon>Actinomycetes</taxon>
        <taxon>Streptosporangiales</taxon>
        <taxon>Thermomonosporaceae</taxon>
        <taxon>Thermomonospora</taxon>
    </lineage>
</organism>
<keyword evidence="8" id="KW-0131">Cell cycle</keyword>
<dbReference type="InterPro" id="IPR007887">
    <property type="entry name" value="MecA_N"/>
</dbReference>
<dbReference type="GO" id="GO:0046677">
    <property type="term" value="P:response to antibiotic"/>
    <property type="evidence" value="ECO:0007669"/>
    <property type="project" value="InterPro"/>
</dbReference>
<dbReference type="GO" id="GO:0051301">
    <property type="term" value="P:cell division"/>
    <property type="evidence" value="ECO:0007669"/>
    <property type="project" value="UniProtKB-KW"/>
</dbReference>
<comment type="subcellular location">
    <subcellularLocation>
        <location evidence="1">Membrane</location>
    </subcellularLocation>
</comment>
<dbReference type="Pfam" id="PF05223">
    <property type="entry name" value="MecA_N"/>
    <property type="match status" value="1"/>
</dbReference>
<evidence type="ECO:0000259" key="5">
    <source>
        <dbReference type="Pfam" id="PF00905"/>
    </source>
</evidence>
<dbReference type="GO" id="GO:0071555">
    <property type="term" value="P:cell wall organization"/>
    <property type="evidence" value="ECO:0007669"/>
    <property type="project" value="TreeGrafter"/>
</dbReference>
<keyword evidence="8" id="KW-0132">Cell division</keyword>
<gene>
    <name evidence="8" type="ORF">DFJ69_3993</name>
</gene>
<feature type="domain" description="Penicillin-binding protein dimerisation" evidence="6">
    <location>
        <begin position="170"/>
        <end position="336"/>
    </location>
</feature>
<dbReference type="SUPFAM" id="SSF56601">
    <property type="entry name" value="beta-lactamase/transpeptidase-like"/>
    <property type="match status" value="1"/>
</dbReference>
<dbReference type="InterPro" id="IPR012338">
    <property type="entry name" value="Beta-lactam/transpept-like"/>
</dbReference>
<feature type="chain" id="PRO_5017671858" evidence="4">
    <location>
        <begin position="35"/>
        <end position="638"/>
    </location>
</feature>
<comment type="similarity">
    <text evidence="2">Belongs to the transpeptidase family.</text>
</comment>
<dbReference type="InterPro" id="IPR001460">
    <property type="entry name" value="PCN-bd_Tpept"/>
</dbReference>
<comment type="caution">
    <text evidence="8">The sequence shown here is derived from an EMBL/GenBank/DDBJ whole genome shotgun (WGS) entry which is preliminary data.</text>
</comment>
<dbReference type="InterPro" id="IPR050515">
    <property type="entry name" value="Beta-lactam/transpept"/>
</dbReference>
<dbReference type="GO" id="GO:0008658">
    <property type="term" value="F:penicillin binding"/>
    <property type="evidence" value="ECO:0007669"/>
    <property type="project" value="InterPro"/>
</dbReference>
<dbReference type="InterPro" id="IPR036138">
    <property type="entry name" value="PBP_dimer_sf"/>
</dbReference>
<feature type="domain" description="Penicillin-binding protein transpeptidase" evidence="5">
    <location>
        <begin position="374"/>
        <end position="623"/>
    </location>
</feature>
<evidence type="ECO:0000256" key="3">
    <source>
        <dbReference type="ARBA" id="ARBA00023136"/>
    </source>
</evidence>
<dbReference type="AlphaFoldDB" id="A0A3D9T128"/>
<accession>A0A3D9T128</accession>
<evidence type="ECO:0000259" key="7">
    <source>
        <dbReference type="Pfam" id="PF05223"/>
    </source>
</evidence>
<sequence>MGVTGTVFGPGRRRARRVISVAACGALVAGTTSACFAEASAMPAVRDFLIAWEVGNYDAAARRTVGADRRAVAGALGQVRDQLDAASLRLGLGLPSAPGGDPADAIVRKGDQAEARFSVQIDLGENGEPFTYPGEMKLRRVGGRWKVVWSPSLIHPKLGGGQRLAVVTESTPRGDVRYRNGRSLLRTVPADLVGVLPGQLRDPQRTISKLVEATEAGGRRLDAERLLGRVRSAPPTAFLPLLTLNPNENSGMAARLRQIEGLQVQRTSAPIEPDAAPELIGSLGPATGDRLQRVGAPYQPGDTIGISGVQLRHQRWLAGTPTVKVVAVDPSGRHREVLAEWRGQPTQAVATTLDPRNQERAQAALSRLTVPASMAVVRANSGEVLAVANHRTDGRNLAMEGRYPPGFTFGIVSAEALLQGGMTQEDETECPATTTVGGRQFTNTPRSKNNFQHHFGYGCSTTLATLSTRLTPAALTGAAGRFGFGKDWQLSIPAFPGAVPVPRSDGEKASVVNGEGGVLASPLGMALAAGAVNTGLWRPPLLLRSPQDRQTVSAQPLAPFAVSDLKTMMQRAVHSGVVKAAKLPGTVPVYGVADTVTYTEGGKTRTVSWFAGFRGDIAFAIAVEGTVPAATIAARFLS</sequence>
<feature type="signal peptide" evidence="4">
    <location>
        <begin position="1"/>
        <end position="34"/>
    </location>
</feature>
<dbReference type="SUPFAM" id="SSF56519">
    <property type="entry name" value="Penicillin binding protein dimerisation domain"/>
    <property type="match status" value="1"/>
</dbReference>
<dbReference type="OrthoDB" id="5241017at2"/>
<dbReference type="PANTHER" id="PTHR30627:SF24">
    <property type="entry name" value="PENICILLIN-BINDING PROTEIN 4B"/>
    <property type="match status" value="1"/>
</dbReference>
<protein>
    <submittedName>
        <fullName evidence="8">Cell division protein FtsI/penicillin-binding protein 2</fullName>
    </submittedName>
</protein>
<dbReference type="InterPro" id="IPR005311">
    <property type="entry name" value="PBP_dimer"/>
</dbReference>
<dbReference type="Gene3D" id="3.40.710.10">
    <property type="entry name" value="DD-peptidase/beta-lactamase superfamily"/>
    <property type="match status" value="1"/>
</dbReference>
<proteinExistence type="inferred from homology"/>
<dbReference type="PANTHER" id="PTHR30627">
    <property type="entry name" value="PEPTIDOGLYCAN D,D-TRANSPEPTIDASE"/>
    <property type="match status" value="1"/>
</dbReference>
<dbReference type="EMBL" id="QTTT01000001">
    <property type="protein sequence ID" value="REE98504.1"/>
    <property type="molecule type" value="Genomic_DNA"/>
</dbReference>
<keyword evidence="9" id="KW-1185">Reference proteome</keyword>
<evidence type="ECO:0000256" key="2">
    <source>
        <dbReference type="ARBA" id="ARBA00007171"/>
    </source>
</evidence>
<dbReference type="Pfam" id="PF03717">
    <property type="entry name" value="PBP_dimer"/>
    <property type="match status" value="1"/>
</dbReference>
<reference evidence="8 9" key="1">
    <citation type="submission" date="2018-08" db="EMBL/GenBank/DDBJ databases">
        <title>Sequencing the genomes of 1000 actinobacteria strains.</title>
        <authorList>
            <person name="Klenk H.-P."/>
        </authorList>
    </citation>
    <scope>NUCLEOTIDE SEQUENCE [LARGE SCALE GENOMIC DNA]</scope>
    <source>
        <strain evidence="8 9">DSM 43927</strain>
    </source>
</reference>
<evidence type="ECO:0000256" key="4">
    <source>
        <dbReference type="SAM" id="SignalP"/>
    </source>
</evidence>
<dbReference type="GO" id="GO:0005886">
    <property type="term" value="C:plasma membrane"/>
    <property type="evidence" value="ECO:0007669"/>
    <property type="project" value="TreeGrafter"/>
</dbReference>
<evidence type="ECO:0000313" key="9">
    <source>
        <dbReference type="Proteomes" id="UP000256661"/>
    </source>
</evidence>
<feature type="domain" description="NTF2-like N-terminal transpeptidase" evidence="7">
    <location>
        <begin position="41"/>
        <end position="162"/>
    </location>
</feature>
<dbReference type="GO" id="GO:0071972">
    <property type="term" value="F:peptidoglycan L,D-transpeptidase activity"/>
    <property type="evidence" value="ECO:0007669"/>
    <property type="project" value="TreeGrafter"/>
</dbReference>
<dbReference type="Gene3D" id="3.90.1310.10">
    <property type="entry name" value="Penicillin-binding protein 2a (Domain 2)"/>
    <property type="match status" value="1"/>
</dbReference>
<name>A0A3D9T128_9ACTN</name>
<dbReference type="Proteomes" id="UP000256661">
    <property type="component" value="Unassembled WGS sequence"/>
</dbReference>
<dbReference type="Pfam" id="PF00905">
    <property type="entry name" value="Transpeptidase"/>
    <property type="match status" value="1"/>
</dbReference>
<evidence type="ECO:0000259" key="6">
    <source>
        <dbReference type="Pfam" id="PF03717"/>
    </source>
</evidence>
<keyword evidence="4" id="KW-0732">Signal</keyword>
<evidence type="ECO:0000256" key="1">
    <source>
        <dbReference type="ARBA" id="ARBA00004370"/>
    </source>
</evidence>
<evidence type="ECO:0000313" key="8">
    <source>
        <dbReference type="EMBL" id="REE98504.1"/>
    </source>
</evidence>
<keyword evidence="3" id="KW-0472">Membrane</keyword>